<dbReference type="Proteomes" id="UP000410492">
    <property type="component" value="Unassembled WGS sequence"/>
</dbReference>
<reference evidence="1 2" key="1">
    <citation type="submission" date="2019-01" db="EMBL/GenBank/DDBJ databases">
        <authorList>
            <person name="Sayadi A."/>
        </authorList>
    </citation>
    <scope>NUCLEOTIDE SEQUENCE [LARGE SCALE GENOMIC DNA]</scope>
</reference>
<gene>
    <name evidence="1" type="ORF">CALMAC_LOCUS6401</name>
</gene>
<dbReference type="EMBL" id="CAACVG010007007">
    <property type="protein sequence ID" value="VEN43178.1"/>
    <property type="molecule type" value="Genomic_DNA"/>
</dbReference>
<evidence type="ECO:0000313" key="1">
    <source>
        <dbReference type="EMBL" id="VEN43178.1"/>
    </source>
</evidence>
<protein>
    <submittedName>
        <fullName evidence="1">Uncharacterized protein</fullName>
    </submittedName>
</protein>
<organism evidence="1 2">
    <name type="scientific">Callosobruchus maculatus</name>
    <name type="common">Southern cowpea weevil</name>
    <name type="synonym">Pulse bruchid</name>
    <dbReference type="NCBI Taxonomy" id="64391"/>
    <lineage>
        <taxon>Eukaryota</taxon>
        <taxon>Metazoa</taxon>
        <taxon>Ecdysozoa</taxon>
        <taxon>Arthropoda</taxon>
        <taxon>Hexapoda</taxon>
        <taxon>Insecta</taxon>
        <taxon>Pterygota</taxon>
        <taxon>Neoptera</taxon>
        <taxon>Endopterygota</taxon>
        <taxon>Coleoptera</taxon>
        <taxon>Polyphaga</taxon>
        <taxon>Cucujiformia</taxon>
        <taxon>Chrysomeloidea</taxon>
        <taxon>Chrysomelidae</taxon>
        <taxon>Bruchinae</taxon>
        <taxon>Bruchini</taxon>
        <taxon>Callosobruchus</taxon>
    </lineage>
</organism>
<sequence length="53" mass="5831">MKIGAKLASHVVMNCGDLILWSDLGPTVYKAQNDRCQSEARLTSSSSTWTCKQ</sequence>
<name>A0A653C5K4_CALMS</name>
<accession>A0A653C5K4</accession>
<keyword evidence="2" id="KW-1185">Reference proteome</keyword>
<evidence type="ECO:0000313" key="2">
    <source>
        <dbReference type="Proteomes" id="UP000410492"/>
    </source>
</evidence>
<dbReference type="AlphaFoldDB" id="A0A653C5K4"/>
<proteinExistence type="predicted"/>